<dbReference type="EMBL" id="CAJVPM010014876">
    <property type="protein sequence ID" value="CAG8603977.1"/>
    <property type="molecule type" value="Genomic_DNA"/>
</dbReference>
<accession>A0ACA9MPI8</accession>
<name>A0ACA9MPI8_9GLOM</name>
<feature type="non-terminal residue" evidence="1">
    <location>
        <position position="1"/>
    </location>
</feature>
<comment type="caution">
    <text evidence="1">The sequence shown here is derived from an EMBL/GenBank/DDBJ whole genome shotgun (WGS) entry which is preliminary data.</text>
</comment>
<organism evidence="1 2">
    <name type="scientific">Scutellospora calospora</name>
    <dbReference type="NCBI Taxonomy" id="85575"/>
    <lineage>
        <taxon>Eukaryota</taxon>
        <taxon>Fungi</taxon>
        <taxon>Fungi incertae sedis</taxon>
        <taxon>Mucoromycota</taxon>
        <taxon>Glomeromycotina</taxon>
        <taxon>Glomeromycetes</taxon>
        <taxon>Diversisporales</taxon>
        <taxon>Gigasporaceae</taxon>
        <taxon>Scutellospora</taxon>
    </lineage>
</organism>
<evidence type="ECO:0000313" key="2">
    <source>
        <dbReference type="Proteomes" id="UP000789860"/>
    </source>
</evidence>
<gene>
    <name evidence="1" type="ORF">SCALOS_LOCUS7027</name>
</gene>
<protein>
    <submittedName>
        <fullName evidence="1">7777_t:CDS:1</fullName>
    </submittedName>
</protein>
<feature type="non-terminal residue" evidence="1">
    <location>
        <position position="73"/>
    </location>
</feature>
<sequence>ESEMSQRLEAQYSQYSALSSSKQNSMTNGFEFYDGKRKWYGVKEDFCVLHNKYHFIKANNGETIIEVYKRIND</sequence>
<keyword evidence="2" id="KW-1185">Reference proteome</keyword>
<reference evidence="1" key="1">
    <citation type="submission" date="2021-06" db="EMBL/GenBank/DDBJ databases">
        <authorList>
            <person name="Kallberg Y."/>
            <person name="Tangrot J."/>
            <person name="Rosling A."/>
        </authorList>
    </citation>
    <scope>NUCLEOTIDE SEQUENCE</scope>
    <source>
        <strain evidence="1">AU212A</strain>
    </source>
</reference>
<evidence type="ECO:0000313" key="1">
    <source>
        <dbReference type="EMBL" id="CAG8603977.1"/>
    </source>
</evidence>
<proteinExistence type="predicted"/>
<dbReference type="Proteomes" id="UP000789860">
    <property type="component" value="Unassembled WGS sequence"/>
</dbReference>